<dbReference type="EMBL" id="AJYW02000011">
    <property type="protein sequence ID" value="OEE80108.1"/>
    <property type="molecule type" value="Genomic_DNA"/>
</dbReference>
<dbReference type="Proteomes" id="UP000094165">
    <property type="component" value="Unassembled WGS sequence"/>
</dbReference>
<evidence type="ECO:0000259" key="3">
    <source>
        <dbReference type="Pfam" id="PF13505"/>
    </source>
</evidence>
<feature type="domain" description="Outer membrane protein beta-barrel" evidence="3">
    <location>
        <begin position="8"/>
        <end position="175"/>
    </location>
</feature>
<proteinExistence type="predicted"/>
<evidence type="ECO:0000256" key="2">
    <source>
        <dbReference type="SAM" id="SignalP"/>
    </source>
</evidence>
<dbReference type="Gene3D" id="2.40.160.20">
    <property type="match status" value="1"/>
</dbReference>
<evidence type="ECO:0000256" key="1">
    <source>
        <dbReference type="ARBA" id="ARBA00022729"/>
    </source>
</evidence>
<organism evidence="4 5">
    <name type="scientific">Vibrio genomosp. F6 str. FF-238</name>
    <dbReference type="NCBI Taxonomy" id="1191298"/>
    <lineage>
        <taxon>Bacteria</taxon>
        <taxon>Pseudomonadati</taxon>
        <taxon>Pseudomonadota</taxon>
        <taxon>Gammaproteobacteria</taxon>
        <taxon>Vibrionales</taxon>
        <taxon>Vibrionaceae</taxon>
        <taxon>Vibrio</taxon>
    </lineage>
</organism>
<dbReference type="AlphaFoldDB" id="A0A1E5D8M6"/>
<protein>
    <recommendedName>
        <fullName evidence="3">Outer membrane protein beta-barrel domain-containing protein</fullName>
    </recommendedName>
</protein>
<comment type="caution">
    <text evidence="4">The sequence shown here is derived from an EMBL/GenBank/DDBJ whole genome shotgun (WGS) entry which is preliminary data.</text>
</comment>
<keyword evidence="1 2" id="KW-0732">Signal</keyword>
<accession>A0A1E5D8M6</accession>
<reference evidence="4 5" key="1">
    <citation type="journal article" date="2012" name="Science">
        <title>Ecological populations of bacteria act as socially cohesive units of antibiotic production and resistance.</title>
        <authorList>
            <person name="Cordero O.X."/>
            <person name="Wildschutte H."/>
            <person name="Kirkup B."/>
            <person name="Proehl S."/>
            <person name="Ngo L."/>
            <person name="Hussain F."/>
            <person name="Le Roux F."/>
            <person name="Mincer T."/>
            <person name="Polz M.F."/>
        </authorList>
    </citation>
    <scope>NUCLEOTIDE SEQUENCE [LARGE SCALE GENOMIC DNA]</scope>
    <source>
        <strain evidence="4 5">FF-238</strain>
    </source>
</reference>
<dbReference type="RefSeq" id="WP_158008163.1">
    <property type="nucleotide sequence ID" value="NZ_AJYW02000011.1"/>
</dbReference>
<name>A0A1E5D8M6_9VIBR</name>
<keyword evidence="5" id="KW-1185">Reference proteome</keyword>
<evidence type="ECO:0000313" key="5">
    <source>
        <dbReference type="Proteomes" id="UP000094165"/>
    </source>
</evidence>
<dbReference type="InterPro" id="IPR011250">
    <property type="entry name" value="OMP/PagP_B-barrel"/>
</dbReference>
<evidence type="ECO:0000313" key="4">
    <source>
        <dbReference type="EMBL" id="OEE80108.1"/>
    </source>
</evidence>
<gene>
    <name evidence="4" type="ORF">A130_10300</name>
</gene>
<feature type="chain" id="PRO_5009173719" description="Outer membrane protein beta-barrel domain-containing protein" evidence="2">
    <location>
        <begin position="22"/>
        <end position="175"/>
    </location>
</feature>
<sequence length="175" mass="19626">MKHPVSSIFLALSVISSLSYAQQEEEKEYSQLYLGAGFSMANFSDSQYRDDDKFDSTLAGVVFGYRPLSFFAIEGREYIVVSDKDDRIKWHAGVVSKWFIPLDYHFNLFGTLGYSAIGTENHGTEWAPSMGAGMRFRNNTPLIFDIEGQYVKESSIAPDGDDGAMSLNLSVYYGF</sequence>
<feature type="signal peptide" evidence="2">
    <location>
        <begin position="1"/>
        <end position="21"/>
    </location>
</feature>
<dbReference type="Pfam" id="PF13505">
    <property type="entry name" value="OMP_b-brl"/>
    <property type="match status" value="1"/>
</dbReference>
<dbReference type="InterPro" id="IPR027385">
    <property type="entry name" value="Beta-barrel_OMP"/>
</dbReference>
<dbReference type="SUPFAM" id="SSF56925">
    <property type="entry name" value="OMPA-like"/>
    <property type="match status" value="1"/>
</dbReference>